<proteinExistence type="predicted"/>
<dbReference type="Proteomes" id="UP001497493">
    <property type="component" value="Chromosome"/>
</dbReference>
<name>A0ABM9NF22_9GAMM</name>
<sequence>MAEEQEKDYFWFYIGALILVVVVGVLFFKSREMSSVPYKAYEETKAEVEKQVESARR</sequence>
<reference evidence="2 3" key="1">
    <citation type="submission" date="2024-04" db="EMBL/GenBank/DDBJ databases">
        <authorList>
            <person name="Cremers G."/>
        </authorList>
    </citation>
    <scope>NUCLEOTIDE SEQUENCE [LARGE SCALE GENOMIC DNA]</scope>
    <source>
        <strain evidence="2">MeCH1-AG</strain>
    </source>
</reference>
<organism evidence="2 3">
    <name type="scientific">Candidatus Methylocalor cossyra</name>
    <dbReference type="NCBI Taxonomy" id="3108543"/>
    <lineage>
        <taxon>Bacteria</taxon>
        <taxon>Pseudomonadati</taxon>
        <taxon>Pseudomonadota</taxon>
        <taxon>Gammaproteobacteria</taxon>
        <taxon>Methylococcales</taxon>
        <taxon>Methylococcaceae</taxon>
        <taxon>Candidatus Methylocalor</taxon>
    </lineage>
</organism>
<gene>
    <name evidence="2" type="ORF">MECH1_V1_0425</name>
</gene>
<evidence type="ECO:0000313" key="2">
    <source>
        <dbReference type="EMBL" id="CAL1239201.1"/>
    </source>
</evidence>
<keyword evidence="1" id="KW-0472">Membrane</keyword>
<evidence type="ECO:0000256" key="1">
    <source>
        <dbReference type="SAM" id="Phobius"/>
    </source>
</evidence>
<keyword evidence="1" id="KW-1133">Transmembrane helix</keyword>
<evidence type="ECO:0000313" key="3">
    <source>
        <dbReference type="Proteomes" id="UP001497493"/>
    </source>
</evidence>
<dbReference type="RefSeq" id="WP_348758786.1">
    <property type="nucleotide sequence ID" value="NZ_OZ026884.1"/>
</dbReference>
<accession>A0ABM9NF22</accession>
<feature type="transmembrane region" description="Helical" evidence="1">
    <location>
        <begin position="12"/>
        <end position="28"/>
    </location>
</feature>
<keyword evidence="1" id="KW-0812">Transmembrane</keyword>
<protein>
    <submittedName>
        <fullName evidence="2">Uncharacterized protein</fullName>
    </submittedName>
</protein>
<dbReference type="EMBL" id="OZ026884">
    <property type="protein sequence ID" value="CAL1239201.1"/>
    <property type="molecule type" value="Genomic_DNA"/>
</dbReference>
<keyword evidence="3" id="KW-1185">Reference proteome</keyword>